<keyword evidence="5" id="KW-1185">Reference proteome</keyword>
<keyword evidence="2" id="KW-0378">Hydrolase</keyword>
<evidence type="ECO:0000256" key="2">
    <source>
        <dbReference type="RuleBase" id="RU361185"/>
    </source>
</evidence>
<sequence>DVQWNDLDYMDQKKDFTYNLQNFGDYEQMVKEFHQRGLKYIMIVVRRKEIQII</sequence>
<dbReference type="STRING" id="75743.A0A401QFR1"/>
<dbReference type="OrthoDB" id="1334205at2759"/>
<feature type="domain" description="Glycoside hydrolase family 31 TIM barrel" evidence="3">
    <location>
        <begin position="1"/>
        <end position="44"/>
    </location>
</feature>
<dbReference type="Gene3D" id="3.20.20.80">
    <property type="entry name" value="Glycosidases"/>
    <property type="match status" value="1"/>
</dbReference>
<dbReference type="Proteomes" id="UP000288216">
    <property type="component" value="Unassembled WGS sequence"/>
</dbReference>
<feature type="non-terminal residue" evidence="4">
    <location>
        <position position="1"/>
    </location>
</feature>
<dbReference type="GO" id="GO:0004553">
    <property type="term" value="F:hydrolase activity, hydrolyzing O-glycosyl compounds"/>
    <property type="evidence" value="ECO:0007669"/>
    <property type="project" value="InterPro"/>
</dbReference>
<dbReference type="GO" id="GO:0005975">
    <property type="term" value="P:carbohydrate metabolic process"/>
    <property type="evidence" value="ECO:0007669"/>
    <property type="project" value="InterPro"/>
</dbReference>
<evidence type="ECO:0000313" key="4">
    <source>
        <dbReference type="EMBL" id="GCB84206.1"/>
    </source>
</evidence>
<keyword evidence="2" id="KW-0326">Glycosidase</keyword>
<evidence type="ECO:0000259" key="3">
    <source>
        <dbReference type="Pfam" id="PF01055"/>
    </source>
</evidence>
<protein>
    <recommendedName>
        <fullName evidence="3">Glycoside hydrolase family 31 TIM barrel domain-containing protein</fullName>
    </recommendedName>
</protein>
<dbReference type="Pfam" id="PF01055">
    <property type="entry name" value="Glyco_hydro_31_2nd"/>
    <property type="match status" value="1"/>
</dbReference>
<proteinExistence type="inferred from homology"/>
<dbReference type="SUPFAM" id="SSF51445">
    <property type="entry name" value="(Trans)glycosidases"/>
    <property type="match status" value="1"/>
</dbReference>
<comment type="caution">
    <text evidence="4">The sequence shown here is derived from an EMBL/GenBank/DDBJ whole genome shotgun (WGS) entry which is preliminary data.</text>
</comment>
<accession>A0A401QFR1</accession>
<reference evidence="4 5" key="1">
    <citation type="journal article" date="2018" name="Nat. Ecol. Evol.">
        <title>Shark genomes provide insights into elasmobranch evolution and the origin of vertebrates.</title>
        <authorList>
            <person name="Hara Y"/>
            <person name="Yamaguchi K"/>
            <person name="Onimaru K"/>
            <person name="Kadota M"/>
            <person name="Koyanagi M"/>
            <person name="Keeley SD"/>
            <person name="Tatsumi K"/>
            <person name="Tanaka K"/>
            <person name="Motone F"/>
            <person name="Kageyama Y"/>
            <person name="Nozu R"/>
            <person name="Adachi N"/>
            <person name="Nishimura O"/>
            <person name="Nakagawa R"/>
            <person name="Tanegashima C"/>
            <person name="Kiyatake I"/>
            <person name="Matsumoto R"/>
            <person name="Murakumo K"/>
            <person name="Nishida K"/>
            <person name="Terakita A"/>
            <person name="Kuratani S"/>
            <person name="Sato K"/>
            <person name="Hyodo S Kuraku.S."/>
        </authorList>
    </citation>
    <scope>NUCLEOTIDE SEQUENCE [LARGE SCALE GENOMIC DNA]</scope>
</reference>
<evidence type="ECO:0000256" key="1">
    <source>
        <dbReference type="ARBA" id="ARBA00007806"/>
    </source>
</evidence>
<organism evidence="4 5">
    <name type="scientific">Scyliorhinus torazame</name>
    <name type="common">Cloudy catshark</name>
    <name type="synonym">Catulus torazame</name>
    <dbReference type="NCBI Taxonomy" id="75743"/>
    <lineage>
        <taxon>Eukaryota</taxon>
        <taxon>Metazoa</taxon>
        <taxon>Chordata</taxon>
        <taxon>Craniata</taxon>
        <taxon>Vertebrata</taxon>
        <taxon>Chondrichthyes</taxon>
        <taxon>Elasmobranchii</taxon>
        <taxon>Galeomorphii</taxon>
        <taxon>Galeoidea</taxon>
        <taxon>Carcharhiniformes</taxon>
        <taxon>Scyliorhinidae</taxon>
        <taxon>Scyliorhinus</taxon>
    </lineage>
</organism>
<comment type="similarity">
    <text evidence="1 2">Belongs to the glycosyl hydrolase 31 family.</text>
</comment>
<dbReference type="AlphaFoldDB" id="A0A401QFR1"/>
<dbReference type="EMBL" id="BFAA01052336">
    <property type="protein sequence ID" value="GCB84206.1"/>
    <property type="molecule type" value="Genomic_DNA"/>
</dbReference>
<dbReference type="InterPro" id="IPR000322">
    <property type="entry name" value="Glyco_hydro_31_TIM"/>
</dbReference>
<gene>
    <name evidence="4" type="ORF">scyTo_0024647</name>
</gene>
<evidence type="ECO:0000313" key="5">
    <source>
        <dbReference type="Proteomes" id="UP000288216"/>
    </source>
</evidence>
<name>A0A401QFR1_SCYTO</name>
<dbReference type="InterPro" id="IPR017853">
    <property type="entry name" value="GH"/>
</dbReference>